<reference evidence="3" key="3">
    <citation type="submission" date="2020-10" db="UniProtKB">
        <authorList>
            <consortium name="WormBaseParasite"/>
        </authorList>
    </citation>
    <scope>IDENTIFICATION</scope>
</reference>
<evidence type="ECO:0000313" key="1">
    <source>
        <dbReference type="EMBL" id="CDS17156.1"/>
    </source>
</evidence>
<protein>
    <submittedName>
        <fullName evidence="3">Peptidase_C25 domain-containing protein</fullName>
    </submittedName>
</protein>
<gene>
    <name evidence="1" type="ORF">EgrG_000989250</name>
</gene>
<reference evidence="1" key="2">
    <citation type="submission" date="2014-06" db="EMBL/GenBank/DDBJ databases">
        <authorList>
            <person name="Aslett M."/>
        </authorList>
    </citation>
    <scope>NUCLEOTIDE SEQUENCE</scope>
</reference>
<name>A0A068WBS9_ECHGR</name>
<reference evidence="1 2" key="1">
    <citation type="journal article" date="2013" name="Nature">
        <title>The genomes of four tapeworm species reveal adaptations to parasitism.</title>
        <authorList>
            <person name="Tsai I.J."/>
            <person name="Zarowiecki M."/>
            <person name="Holroyd N."/>
            <person name="Garciarrubio A."/>
            <person name="Sanchez-Flores A."/>
            <person name="Brooks K.L."/>
            <person name="Tracey A."/>
            <person name="Bobes R.J."/>
            <person name="Fragoso G."/>
            <person name="Sciutto E."/>
            <person name="Aslett M."/>
            <person name="Beasley H."/>
            <person name="Bennett H.M."/>
            <person name="Cai J."/>
            <person name="Camicia F."/>
            <person name="Clark R."/>
            <person name="Cucher M."/>
            <person name="De Silva N."/>
            <person name="Day T.A."/>
            <person name="Deplazes P."/>
            <person name="Estrada K."/>
            <person name="Fernandez C."/>
            <person name="Holland P.W."/>
            <person name="Hou J."/>
            <person name="Hu S."/>
            <person name="Huckvale T."/>
            <person name="Hung S.S."/>
            <person name="Kamenetzky L."/>
            <person name="Keane J.A."/>
            <person name="Kiss F."/>
            <person name="Koziol U."/>
            <person name="Lambert O."/>
            <person name="Liu K."/>
            <person name="Luo X."/>
            <person name="Luo Y."/>
            <person name="Macchiaroli N."/>
            <person name="Nichol S."/>
            <person name="Paps J."/>
            <person name="Parkinson J."/>
            <person name="Pouchkina-Stantcheva N."/>
            <person name="Riddiford N."/>
            <person name="Rosenzvit M."/>
            <person name="Salinas G."/>
            <person name="Wasmuth J.D."/>
            <person name="Zamanian M."/>
            <person name="Zheng Y."/>
            <person name="Cai X."/>
            <person name="Soberon X."/>
            <person name="Olson P.D."/>
            <person name="Laclette J.P."/>
            <person name="Brehm K."/>
            <person name="Berriman M."/>
            <person name="Garciarrubio A."/>
            <person name="Bobes R.J."/>
            <person name="Fragoso G."/>
            <person name="Sanchez-Flores A."/>
            <person name="Estrada K."/>
            <person name="Cevallos M.A."/>
            <person name="Morett E."/>
            <person name="Gonzalez V."/>
            <person name="Portillo T."/>
            <person name="Ochoa-Leyva A."/>
            <person name="Jose M.V."/>
            <person name="Sciutto E."/>
            <person name="Landa A."/>
            <person name="Jimenez L."/>
            <person name="Valdes V."/>
            <person name="Carrero J.C."/>
            <person name="Larralde C."/>
            <person name="Morales-Montor J."/>
            <person name="Limon-Lason J."/>
            <person name="Soberon X."/>
            <person name="Laclette J.P."/>
        </authorList>
    </citation>
    <scope>NUCLEOTIDE SEQUENCE [LARGE SCALE GENOMIC DNA]</scope>
</reference>
<proteinExistence type="predicted"/>
<dbReference type="Proteomes" id="UP000492820">
    <property type="component" value="Unassembled WGS sequence"/>
</dbReference>
<dbReference type="WBParaSite" id="EgrG_000989250">
    <property type="protein sequence ID" value="EgrG_000989250"/>
    <property type="gene ID" value="EgrG_000989250"/>
</dbReference>
<dbReference type="OrthoDB" id="6253698at2759"/>
<sequence>MYPQFDNTHNVYTPRYTPQRVRRVIFAPTGELSSKTDGTLDVYNSATKAATLAYLGAFRDRESILIVVGSDVVDNLTPWRAKNMIELNIALGFLYPLYQPQNRIQRYEQFALFNASREVAKFSESIESGRRIARHISSRQNGGWNHESLLSLLQSTFQDNVIHVDILNASSEGYSSGSFSGGKVIHLKFKPDSAGSTVFLISSNAIDRGVATIVGFFEIVRQLQPKETEFQAIIGCFNDSRNFLSGLNGNPMNEVLGVPIPSRNADVYVIGADNRDLKKKAYDYYGQKLDYEFGPLMADNDVDTFVRKSVGDKGSKMVFFLEQDSGSSVNPLYSTPIAGLVTRYLLKPARQKNYLYQDVLQ</sequence>
<dbReference type="AlphaFoldDB" id="A0A068WBS9"/>
<dbReference type="EMBL" id="LK028577">
    <property type="protein sequence ID" value="CDS17156.1"/>
    <property type="molecule type" value="Genomic_DNA"/>
</dbReference>
<evidence type="ECO:0000313" key="3">
    <source>
        <dbReference type="WBParaSite" id="EgrG_000989250"/>
    </source>
</evidence>
<organism evidence="1">
    <name type="scientific">Echinococcus granulosus</name>
    <name type="common">Hydatid tapeworm</name>
    <dbReference type="NCBI Taxonomy" id="6210"/>
    <lineage>
        <taxon>Eukaryota</taxon>
        <taxon>Metazoa</taxon>
        <taxon>Spiralia</taxon>
        <taxon>Lophotrochozoa</taxon>
        <taxon>Platyhelminthes</taxon>
        <taxon>Cestoda</taxon>
        <taxon>Eucestoda</taxon>
        <taxon>Cyclophyllidea</taxon>
        <taxon>Taeniidae</taxon>
        <taxon>Echinococcus</taxon>
        <taxon>Echinococcus granulosus group</taxon>
    </lineage>
</organism>
<accession>A0A068WBS9</accession>
<evidence type="ECO:0000313" key="2">
    <source>
        <dbReference type="Proteomes" id="UP000492820"/>
    </source>
</evidence>